<keyword evidence="9" id="KW-0460">Magnesium</keyword>
<feature type="domain" description="Protein kinase" evidence="12">
    <location>
        <begin position="67"/>
        <end position="298"/>
    </location>
</feature>
<evidence type="ECO:0000256" key="6">
    <source>
        <dbReference type="ARBA" id="ARBA00022741"/>
    </source>
</evidence>
<gene>
    <name evidence="13" type="ORF">AVDCRST_MAG26-3783</name>
</gene>
<comment type="catalytic activity">
    <reaction evidence="10">
        <text>L-threonyl-[protein] + ATP = O-phospho-L-threonyl-[protein] + ADP + H(+)</text>
        <dbReference type="Rhea" id="RHEA:46608"/>
        <dbReference type="Rhea" id="RHEA-COMP:11060"/>
        <dbReference type="Rhea" id="RHEA-COMP:11605"/>
        <dbReference type="ChEBI" id="CHEBI:15378"/>
        <dbReference type="ChEBI" id="CHEBI:30013"/>
        <dbReference type="ChEBI" id="CHEBI:30616"/>
        <dbReference type="ChEBI" id="CHEBI:61977"/>
        <dbReference type="ChEBI" id="CHEBI:456216"/>
        <dbReference type="EC" id="2.7.11.1"/>
    </reaction>
</comment>
<dbReference type="GO" id="GO:0005524">
    <property type="term" value="F:ATP binding"/>
    <property type="evidence" value="ECO:0007669"/>
    <property type="project" value="UniProtKB-KW"/>
</dbReference>
<evidence type="ECO:0000256" key="9">
    <source>
        <dbReference type="ARBA" id="ARBA00022842"/>
    </source>
</evidence>
<sequence>MDAAASPKPKLKQSYERSPEVRRWLEEHAVERDGVKPEFDPQFLANRRDRDWLLSSLAHFYHEDLIADVLHQVSSGKEATVYCCRADPATGADLLAAKVYRPRMFRSLSNDAVYRQSRVQRDMDGRIMRGGRTRGSPGQSKRGRSAQISSWITFEFETQQLLHAAGADVPRVWSHIGNAVLMDYVGAVDDPAPRLQDVELDAAEAQPLFDTLLRNVELCLGCDRIHGDLSAYNILYWDGSVTLIDFAQALDPRHNPDVFGMLHRDIDRVYRYFAPYGVEADPVGIATDLWSRYLRGRL</sequence>
<keyword evidence="3" id="KW-0723">Serine/threonine-protein kinase</keyword>
<accession>A0A6J4JSW1</accession>
<dbReference type="PANTHER" id="PTHR45723">
    <property type="entry name" value="SERINE/THREONINE-PROTEIN KINASE RIO1"/>
    <property type="match status" value="1"/>
</dbReference>
<keyword evidence="6" id="KW-0547">Nucleotide-binding</keyword>
<evidence type="ECO:0000256" key="10">
    <source>
        <dbReference type="ARBA" id="ARBA00047899"/>
    </source>
</evidence>
<name>A0A6J4JSW1_9CHLR</name>
<comment type="similarity">
    <text evidence="1">Belongs to the protein kinase superfamily. RIO-type Ser/Thr kinase family.</text>
</comment>
<dbReference type="InterPro" id="IPR000687">
    <property type="entry name" value="RIO_kinase"/>
</dbReference>
<dbReference type="GO" id="GO:0004674">
    <property type="term" value="F:protein serine/threonine kinase activity"/>
    <property type="evidence" value="ECO:0007669"/>
    <property type="project" value="UniProtKB-KW"/>
</dbReference>
<evidence type="ECO:0000256" key="2">
    <source>
        <dbReference type="ARBA" id="ARBA00012513"/>
    </source>
</evidence>
<evidence type="ECO:0000259" key="12">
    <source>
        <dbReference type="PROSITE" id="PS50011"/>
    </source>
</evidence>
<evidence type="ECO:0000313" key="13">
    <source>
        <dbReference type="EMBL" id="CAA9286594.1"/>
    </source>
</evidence>
<evidence type="ECO:0000256" key="1">
    <source>
        <dbReference type="ARBA" id="ARBA00009196"/>
    </source>
</evidence>
<dbReference type="InterPro" id="IPR051272">
    <property type="entry name" value="RIO-type_Ser/Thr_kinase"/>
</dbReference>
<comment type="catalytic activity">
    <reaction evidence="11">
        <text>L-seryl-[protein] + ATP = O-phospho-L-seryl-[protein] + ADP + H(+)</text>
        <dbReference type="Rhea" id="RHEA:17989"/>
        <dbReference type="Rhea" id="RHEA-COMP:9863"/>
        <dbReference type="Rhea" id="RHEA-COMP:11604"/>
        <dbReference type="ChEBI" id="CHEBI:15378"/>
        <dbReference type="ChEBI" id="CHEBI:29999"/>
        <dbReference type="ChEBI" id="CHEBI:30616"/>
        <dbReference type="ChEBI" id="CHEBI:83421"/>
        <dbReference type="ChEBI" id="CHEBI:456216"/>
        <dbReference type="EC" id="2.7.11.1"/>
    </reaction>
</comment>
<proteinExistence type="inferred from homology"/>
<dbReference type="InterPro" id="IPR018934">
    <property type="entry name" value="RIO_dom"/>
</dbReference>
<dbReference type="SUPFAM" id="SSF56112">
    <property type="entry name" value="Protein kinase-like (PK-like)"/>
    <property type="match status" value="1"/>
</dbReference>
<dbReference type="EC" id="2.7.11.1" evidence="2"/>
<protein>
    <recommendedName>
        <fullName evidence="2">non-specific serine/threonine protein kinase</fullName>
        <ecNumber evidence="2">2.7.11.1</ecNumber>
    </recommendedName>
</protein>
<keyword evidence="8" id="KW-0067">ATP-binding</keyword>
<organism evidence="13">
    <name type="scientific">uncultured Chloroflexia bacterium</name>
    <dbReference type="NCBI Taxonomy" id="1672391"/>
    <lineage>
        <taxon>Bacteria</taxon>
        <taxon>Bacillati</taxon>
        <taxon>Chloroflexota</taxon>
        <taxon>Chloroflexia</taxon>
        <taxon>environmental samples</taxon>
    </lineage>
</organism>
<keyword evidence="7" id="KW-0418">Kinase</keyword>
<evidence type="ECO:0000256" key="8">
    <source>
        <dbReference type="ARBA" id="ARBA00022840"/>
    </source>
</evidence>
<dbReference type="GO" id="GO:0046872">
    <property type="term" value="F:metal ion binding"/>
    <property type="evidence" value="ECO:0007669"/>
    <property type="project" value="UniProtKB-KW"/>
</dbReference>
<evidence type="ECO:0000256" key="4">
    <source>
        <dbReference type="ARBA" id="ARBA00022679"/>
    </source>
</evidence>
<evidence type="ECO:0000256" key="3">
    <source>
        <dbReference type="ARBA" id="ARBA00022527"/>
    </source>
</evidence>
<reference evidence="13" key="1">
    <citation type="submission" date="2020-02" db="EMBL/GenBank/DDBJ databases">
        <authorList>
            <person name="Meier V. D."/>
        </authorList>
    </citation>
    <scope>NUCLEOTIDE SEQUENCE</scope>
    <source>
        <strain evidence="13">AVDCRST_MAG26</strain>
    </source>
</reference>
<keyword evidence="5" id="KW-0479">Metal-binding</keyword>
<evidence type="ECO:0000256" key="5">
    <source>
        <dbReference type="ARBA" id="ARBA00022723"/>
    </source>
</evidence>
<dbReference type="Pfam" id="PF01163">
    <property type="entry name" value="RIO1"/>
    <property type="match status" value="1"/>
</dbReference>
<dbReference type="AlphaFoldDB" id="A0A6J4JSW1"/>
<dbReference type="PROSITE" id="PS50011">
    <property type="entry name" value="PROTEIN_KINASE_DOM"/>
    <property type="match status" value="1"/>
</dbReference>
<dbReference type="InterPro" id="IPR011009">
    <property type="entry name" value="Kinase-like_dom_sf"/>
</dbReference>
<evidence type="ECO:0000256" key="11">
    <source>
        <dbReference type="ARBA" id="ARBA00048679"/>
    </source>
</evidence>
<dbReference type="EMBL" id="CADCTK010000876">
    <property type="protein sequence ID" value="CAA9286594.1"/>
    <property type="molecule type" value="Genomic_DNA"/>
</dbReference>
<dbReference type="InterPro" id="IPR000719">
    <property type="entry name" value="Prot_kinase_dom"/>
</dbReference>
<dbReference type="SMART" id="SM00090">
    <property type="entry name" value="RIO"/>
    <property type="match status" value="1"/>
</dbReference>
<keyword evidence="4" id="KW-0808">Transferase</keyword>
<dbReference type="Gene3D" id="1.10.510.10">
    <property type="entry name" value="Transferase(Phosphotransferase) domain 1"/>
    <property type="match status" value="1"/>
</dbReference>
<evidence type="ECO:0000256" key="7">
    <source>
        <dbReference type="ARBA" id="ARBA00022777"/>
    </source>
</evidence>
<dbReference type="Gene3D" id="3.30.200.20">
    <property type="entry name" value="Phosphorylase Kinase, domain 1"/>
    <property type="match status" value="1"/>
</dbReference>